<name>A0A0S3SBE3_PHAAN</name>
<evidence type="ECO:0000313" key="2">
    <source>
        <dbReference type="Proteomes" id="UP000291084"/>
    </source>
</evidence>
<protein>
    <recommendedName>
        <fullName evidence="3">Reverse transcriptase Ty1/copia-type domain-containing protein</fullName>
    </recommendedName>
</protein>
<keyword evidence="2" id="KW-1185">Reference proteome</keyword>
<reference evidence="1 2" key="1">
    <citation type="journal article" date="2015" name="Sci. Rep.">
        <title>The power of single molecule real-time sequencing technology in the de novo assembly of a eukaryotic genome.</title>
        <authorList>
            <person name="Sakai H."/>
            <person name="Naito K."/>
            <person name="Ogiso-Tanaka E."/>
            <person name="Takahashi Y."/>
            <person name="Iseki K."/>
            <person name="Muto C."/>
            <person name="Satou K."/>
            <person name="Teruya K."/>
            <person name="Shiroma A."/>
            <person name="Shimoji M."/>
            <person name="Hirano T."/>
            <person name="Itoh T."/>
            <person name="Kaga A."/>
            <person name="Tomooka N."/>
        </authorList>
    </citation>
    <scope>NUCLEOTIDE SEQUENCE [LARGE SCALE GENOMIC DNA]</scope>
    <source>
        <strain evidence="2">cv. Shumari</strain>
    </source>
</reference>
<dbReference type="AlphaFoldDB" id="A0A0S3SBE3"/>
<dbReference type="CDD" id="cd09272">
    <property type="entry name" value="RNase_HI_RT_Ty1"/>
    <property type="match status" value="1"/>
</dbReference>
<accession>A0A0S3SBE3</accession>
<sequence length="78" mass="9029">MMDNTSAINLANNSVKHGRSKHIEVKYHFLRDMVNKERIELSHCKTEEQLANVFTKALAGERFDFLKRRIGVVSLNEV</sequence>
<evidence type="ECO:0008006" key="3">
    <source>
        <dbReference type="Google" id="ProtNLM"/>
    </source>
</evidence>
<organism evidence="1 2">
    <name type="scientific">Vigna angularis var. angularis</name>
    <dbReference type="NCBI Taxonomy" id="157739"/>
    <lineage>
        <taxon>Eukaryota</taxon>
        <taxon>Viridiplantae</taxon>
        <taxon>Streptophyta</taxon>
        <taxon>Embryophyta</taxon>
        <taxon>Tracheophyta</taxon>
        <taxon>Spermatophyta</taxon>
        <taxon>Magnoliopsida</taxon>
        <taxon>eudicotyledons</taxon>
        <taxon>Gunneridae</taxon>
        <taxon>Pentapetalae</taxon>
        <taxon>rosids</taxon>
        <taxon>fabids</taxon>
        <taxon>Fabales</taxon>
        <taxon>Fabaceae</taxon>
        <taxon>Papilionoideae</taxon>
        <taxon>50 kb inversion clade</taxon>
        <taxon>NPAAA clade</taxon>
        <taxon>indigoferoid/millettioid clade</taxon>
        <taxon>Phaseoleae</taxon>
        <taxon>Vigna</taxon>
    </lineage>
</organism>
<gene>
    <name evidence="1" type="primary">Vigan.06G131700</name>
    <name evidence="1" type="ORF">VIGAN_06131700</name>
</gene>
<proteinExistence type="predicted"/>
<dbReference type="Proteomes" id="UP000291084">
    <property type="component" value="Chromosome 6"/>
</dbReference>
<evidence type="ECO:0000313" key="1">
    <source>
        <dbReference type="EMBL" id="BAT90133.1"/>
    </source>
</evidence>
<dbReference type="EMBL" id="AP015039">
    <property type="protein sequence ID" value="BAT90133.1"/>
    <property type="molecule type" value="Genomic_DNA"/>
</dbReference>